<feature type="compositionally biased region" description="Basic and acidic residues" evidence="2">
    <location>
        <begin position="1"/>
        <end position="13"/>
    </location>
</feature>
<evidence type="ECO:0000256" key="2">
    <source>
        <dbReference type="SAM" id="MobiDB-lite"/>
    </source>
</evidence>
<accession>A0A1F6F1P5</accession>
<feature type="coiled-coil region" evidence="1">
    <location>
        <begin position="30"/>
        <end position="57"/>
    </location>
</feature>
<reference evidence="3 4" key="1">
    <citation type="journal article" date="2016" name="Nat. Commun.">
        <title>Thousands of microbial genomes shed light on interconnected biogeochemical processes in an aquifer system.</title>
        <authorList>
            <person name="Anantharaman K."/>
            <person name="Brown C.T."/>
            <person name="Hug L.A."/>
            <person name="Sharon I."/>
            <person name="Castelle C.J."/>
            <person name="Probst A.J."/>
            <person name="Thomas B.C."/>
            <person name="Singh A."/>
            <person name="Wilkins M.J."/>
            <person name="Karaoz U."/>
            <person name="Brodie E.L."/>
            <person name="Williams K.H."/>
            <person name="Hubbard S.S."/>
            <person name="Banfield J.F."/>
        </authorList>
    </citation>
    <scope>NUCLEOTIDE SEQUENCE [LARGE SCALE GENOMIC DNA]</scope>
</reference>
<proteinExistence type="predicted"/>
<dbReference type="STRING" id="1798512.A3A39_04625"/>
<evidence type="ECO:0000313" key="3">
    <source>
        <dbReference type="EMBL" id="OGG79789.1"/>
    </source>
</evidence>
<organism evidence="3 4">
    <name type="scientific">Candidatus Kaiserbacteria bacterium RIFCSPLOWO2_01_FULL_54_13</name>
    <dbReference type="NCBI Taxonomy" id="1798512"/>
    <lineage>
        <taxon>Bacteria</taxon>
        <taxon>Candidatus Kaiseribacteriota</taxon>
    </lineage>
</organism>
<gene>
    <name evidence="3" type="ORF">A3A39_04625</name>
</gene>
<dbReference type="AlphaFoldDB" id="A0A1F6F1P5"/>
<dbReference type="Proteomes" id="UP000177372">
    <property type="component" value="Unassembled WGS sequence"/>
</dbReference>
<dbReference type="EMBL" id="MFLZ01000019">
    <property type="protein sequence ID" value="OGG79789.1"/>
    <property type="molecule type" value="Genomic_DNA"/>
</dbReference>
<evidence type="ECO:0000313" key="4">
    <source>
        <dbReference type="Proteomes" id="UP000177372"/>
    </source>
</evidence>
<sequence length="140" mass="15671">MAESGERKLKDIIQRPANPKLDAAEARAAQIVERAQLNEAIRVIEELEEEVVTMKISERFKRDKVPSESPYIRGKTPEGKPTHPLVGGNPMSRAFIGLTEDQYKQQSLLRVLQDIKTKITVAVSELNAVVVDIEATKSDY</sequence>
<feature type="region of interest" description="Disordered" evidence="2">
    <location>
        <begin position="1"/>
        <end position="20"/>
    </location>
</feature>
<evidence type="ECO:0000256" key="1">
    <source>
        <dbReference type="SAM" id="Coils"/>
    </source>
</evidence>
<feature type="region of interest" description="Disordered" evidence="2">
    <location>
        <begin position="65"/>
        <end position="89"/>
    </location>
</feature>
<name>A0A1F6F1P5_9BACT</name>
<keyword evidence="1" id="KW-0175">Coiled coil</keyword>
<protein>
    <submittedName>
        <fullName evidence="3">Uncharacterized protein</fullName>
    </submittedName>
</protein>
<comment type="caution">
    <text evidence="3">The sequence shown here is derived from an EMBL/GenBank/DDBJ whole genome shotgun (WGS) entry which is preliminary data.</text>
</comment>